<dbReference type="OrthoDB" id="49273at2"/>
<reference evidence="3" key="1">
    <citation type="submission" date="2016-04" db="EMBL/GenBank/DDBJ databases">
        <title>The genome sequence project of a novel Fervidobacterium isolate from a hot spring in Thailand.</title>
        <authorList>
            <person name="Gonzalez J.M."/>
            <person name="Cuecas A."/>
            <person name="Kanoksilapatham W."/>
        </authorList>
    </citation>
    <scope>NUCLEOTIDE SEQUENCE [LARGE SCALE GENOMIC DNA]</scope>
    <source>
        <strain evidence="3">FC2004</strain>
    </source>
</reference>
<organism evidence="2 3">
    <name type="scientific">Fervidobacterium thailandense</name>
    <dbReference type="NCBI Taxonomy" id="1008305"/>
    <lineage>
        <taxon>Bacteria</taxon>
        <taxon>Thermotogati</taxon>
        <taxon>Thermotogota</taxon>
        <taxon>Thermotogae</taxon>
        <taxon>Thermotogales</taxon>
        <taxon>Fervidobacteriaceae</taxon>
        <taxon>Fervidobacterium</taxon>
    </lineage>
</organism>
<keyword evidence="1" id="KW-0812">Transmembrane</keyword>
<dbReference type="EMBL" id="LWAF01000001">
    <property type="protein sequence ID" value="ODN31347.1"/>
    <property type="molecule type" value="Genomic_DNA"/>
</dbReference>
<evidence type="ECO:0000313" key="3">
    <source>
        <dbReference type="Proteomes" id="UP000094570"/>
    </source>
</evidence>
<keyword evidence="1" id="KW-0472">Membrane</keyword>
<accession>A0A1E3G519</accession>
<dbReference type="STRING" id="1008305.A4H02_00870"/>
<gene>
    <name evidence="2" type="ORF">A4H02_00870</name>
</gene>
<sequence length="201" mass="22946">MSVLDWFVLLSTSSALLFAWIVFIFQVQRSKYEKPDLSEEEERLVELMGKVRIFVDSKIELLEKKLEEVRDVIKALNEKYIEFSALLLESEERIGRSISETVVAKTSETIHPVLTVKNESGNQKIMSSNVQAQKTTTETEKKALENVLEGDFNSVESESFEEKVYKLYLNGLEPVDIAKKLGAGVGEVMLVIDLLKRQEKR</sequence>
<dbReference type="RefSeq" id="WP_069292258.1">
    <property type="nucleotide sequence ID" value="NZ_CP140110.1"/>
</dbReference>
<dbReference type="Pfam" id="PF19610">
    <property type="entry name" value="DUF6115"/>
    <property type="match status" value="1"/>
</dbReference>
<evidence type="ECO:0000256" key="1">
    <source>
        <dbReference type="SAM" id="Phobius"/>
    </source>
</evidence>
<protein>
    <submittedName>
        <fullName evidence="2">Uncharacterized protein</fullName>
    </submittedName>
</protein>
<keyword evidence="1" id="KW-1133">Transmembrane helix</keyword>
<dbReference type="AlphaFoldDB" id="A0A1E3G519"/>
<name>A0A1E3G519_9BACT</name>
<comment type="caution">
    <text evidence="2">The sequence shown here is derived from an EMBL/GenBank/DDBJ whole genome shotgun (WGS) entry which is preliminary data.</text>
</comment>
<dbReference type="InterPro" id="IPR046118">
    <property type="entry name" value="DUF6115"/>
</dbReference>
<evidence type="ECO:0000313" key="2">
    <source>
        <dbReference type="EMBL" id="ODN31347.1"/>
    </source>
</evidence>
<keyword evidence="3" id="KW-1185">Reference proteome</keyword>
<proteinExistence type="predicted"/>
<dbReference type="Proteomes" id="UP000094570">
    <property type="component" value="Unassembled WGS sequence"/>
</dbReference>
<feature type="transmembrane region" description="Helical" evidence="1">
    <location>
        <begin position="6"/>
        <end position="25"/>
    </location>
</feature>